<dbReference type="KEGG" id="cyz:C3B44_03695"/>
<dbReference type="PANTHER" id="PTHR37820">
    <property type="entry name" value="CELL DIVISION PROTEIN DIVIB"/>
    <property type="match status" value="1"/>
</dbReference>
<reference evidence="12" key="1">
    <citation type="submission" date="2018-04" db="EMBL/GenBank/DDBJ databases">
        <authorList>
            <person name="Liu S."/>
            <person name="Wang Z."/>
            <person name="Li J."/>
        </authorList>
    </citation>
    <scope>NUCLEOTIDE SEQUENCE [LARGE SCALE GENOMIC DNA]</scope>
    <source>
        <strain evidence="12">2189</strain>
    </source>
</reference>
<evidence type="ECO:0000256" key="3">
    <source>
        <dbReference type="ARBA" id="ARBA00022618"/>
    </source>
</evidence>
<dbReference type="PANTHER" id="PTHR37820:SF1">
    <property type="entry name" value="CELL DIVISION PROTEIN FTSQ"/>
    <property type="match status" value="1"/>
</dbReference>
<dbReference type="Proteomes" id="UP000244989">
    <property type="component" value="Unassembled WGS sequence"/>
</dbReference>
<dbReference type="InterPro" id="IPR013685">
    <property type="entry name" value="POTRA_FtsQ_type"/>
</dbReference>
<feature type="domain" description="POTRA" evidence="10">
    <location>
        <begin position="94"/>
        <end position="162"/>
    </location>
</feature>
<dbReference type="RefSeq" id="WP_108431192.1">
    <property type="nucleotide sequence ID" value="NZ_CP026947.1"/>
</dbReference>
<keyword evidence="4 9" id="KW-0812">Transmembrane</keyword>
<feature type="transmembrane region" description="Helical" evidence="9">
    <location>
        <begin position="70"/>
        <end position="94"/>
    </location>
</feature>
<dbReference type="OrthoDB" id="9790760at2"/>
<dbReference type="InterPro" id="IPR050487">
    <property type="entry name" value="FtsQ_DivIB"/>
</dbReference>
<name>A0A2U1T777_9CORY</name>
<organism evidence="11 12">
    <name type="scientific">Corynebacterium yudongzhengii</name>
    <dbReference type="NCBI Taxonomy" id="2080740"/>
    <lineage>
        <taxon>Bacteria</taxon>
        <taxon>Bacillati</taxon>
        <taxon>Actinomycetota</taxon>
        <taxon>Actinomycetes</taxon>
        <taxon>Mycobacteriales</taxon>
        <taxon>Corynebacteriaceae</taxon>
        <taxon>Corynebacterium</taxon>
    </lineage>
</organism>
<dbReference type="GO" id="GO:0051301">
    <property type="term" value="P:cell division"/>
    <property type="evidence" value="ECO:0007669"/>
    <property type="project" value="UniProtKB-KW"/>
</dbReference>
<dbReference type="AlphaFoldDB" id="A0A2U1T777"/>
<evidence type="ECO:0000256" key="9">
    <source>
        <dbReference type="SAM" id="Phobius"/>
    </source>
</evidence>
<evidence type="ECO:0000313" key="11">
    <source>
        <dbReference type="EMBL" id="PWC01856.1"/>
    </source>
</evidence>
<dbReference type="Gene3D" id="3.10.20.310">
    <property type="entry name" value="membrane protein fhac"/>
    <property type="match status" value="1"/>
</dbReference>
<evidence type="ECO:0000259" key="10">
    <source>
        <dbReference type="PROSITE" id="PS51779"/>
    </source>
</evidence>
<evidence type="ECO:0000313" key="12">
    <source>
        <dbReference type="Proteomes" id="UP000244989"/>
    </source>
</evidence>
<evidence type="ECO:0000256" key="5">
    <source>
        <dbReference type="ARBA" id="ARBA00022989"/>
    </source>
</evidence>
<keyword evidence="7" id="KW-0131">Cell cycle</keyword>
<dbReference type="InterPro" id="IPR034746">
    <property type="entry name" value="POTRA"/>
</dbReference>
<keyword evidence="5 9" id="KW-1133">Transmembrane helix</keyword>
<evidence type="ECO:0000256" key="7">
    <source>
        <dbReference type="ARBA" id="ARBA00023306"/>
    </source>
</evidence>
<sequence>MTHGRVSSPEPDEPQKPPAAEEVSTNSYTGEERARLLDEHAAHQAGVQESSGSTASGAGRRGARSRMWKIIAAVVVVVVLLAAAIAALFAFPIFTVKNVAVEGNQQLEDQQIVDATGIEPGENLMQVDTTAAARGVVGMPRVREATVSRSFPSEITVTVVERRVIAWLEEGDEPTLIDDQAEAFHDGAPPESAVRLEGMDGSDTELLEGAIAIAGALSDPVGEAVEHISAESVNAYQLQLNDGRTVFWGRAVDNDNKALAVETVLQREGGEWDVSNPQMIVQR</sequence>
<comment type="caution">
    <text evidence="11">The sequence shown here is derived from an EMBL/GenBank/DDBJ whole genome shotgun (WGS) entry which is preliminary data.</text>
</comment>
<protein>
    <submittedName>
        <fullName evidence="11">Cell division protein</fullName>
    </submittedName>
</protein>
<proteinExistence type="predicted"/>
<comment type="subcellular location">
    <subcellularLocation>
        <location evidence="1">Membrane</location>
    </subcellularLocation>
</comment>
<dbReference type="EMBL" id="QEEZ01000007">
    <property type="protein sequence ID" value="PWC01856.1"/>
    <property type="molecule type" value="Genomic_DNA"/>
</dbReference>
<dbReference type="GO" id="GO:0005886">
    <property type="term" value="C:plasma membrane"/>
    <property type="evidence" value="ECO:0007669"/>
    <property type="project" value="TreeGrafter"/>
</dbReference>
<evidence type="ECO:0000256" key="2">
    <source>
        <dbReference type="ARBA" id="ARBA00022475"/>
    </source>
</evidence>
<dbReference type="Pfam" id="PF08478">
    <property type="entry name" value="POTRA_1"/>
    <property type="match status" value="1"/>
</dbReference>
<keyword evidence="6 9" id="KW-0472">Membrane</keyword>
<keyword evidence="12" id="KW-1185">Reference proteome</keyword>
<evidence type="ECO:0000256" key="6">
    <source>
        <dbReference type="ARBA" id="ARBA00023136"/>
    </source>
</evidence>
<evidence type="ECO:0000256" key="8">
    <source>
        <dbReference type="SAM" id="MobiDB-lite"/>
    </source>
</evidence>
<keyword evidence="3 11" id="KW-0132">Cell division</keyword>
<evidence type="ECO:0000256" key="4">
    <source>
        <dbReference type="ARBA" id="ARBA00022692"/>
    </source>
</evidence>
<keyword evidence="2" id="KW-1003">Cell membrane</keyword>
<accession>A0A2U1T777</accession>
<dbReference type="PROSITE" id="PS51779">
    <property type="entry name" value="POTRA"/>
    <property type="match status" value="1"/>
</dbReference>
<evidence type="ECO:0000256" key="1">
    <source>
        <dbReference type="ARBA" id="ARBA00004370"/>
    </source>
</evidence>
<feature type="region of interest" description="Disordered" evidence="8">
    <location>
        <begin position="1"/>
        <end position="34"/>
    </location>
</feature>
<gene>
    <name evidence="11" type="ORF">DF222_04550</name>
</gene>